<dbReference type="GeneID" id="27699620"/>
<evidence type="ECO:0000256" key="1">
    <source>
        <dbReference type="ARBA" id="ARBA00001917"/>
    </source>
</evidence>
<evidence type="ECO:0000256" key="3">
    <source>
        <dbReference type="ARBA" id="ARBA00022630"/>
    </source>
</evidence>
<comment type="similarity">
    <text evidence="2">Belongs to the nitroreductase family.</text>
</comment>
<dbReference type="SUPFAM" id="SSF55469">
    <property type="entry name" value="FMN-dependent nitroreductase-like"/>
    <property type="match status" value="1"/>
</dbReference>
<keyword evidence="4" id="KW-0288">FMN</keyword>
<sequence length="226" mass="25528">MSNLRASRPLSVSQAVSQRHSIHSFIRDRPVPRETLEEVFRIAQNSASNFNIQPWEVKVITGEKLSKVQEKLVNNVQSGKPMQIPDPPAKFRDRVEKQGSVLHGEGFGIAREDKTGRREVLKLNFRSYGAPCMALFCMDKGLATADVASMGIYLENVILLLWEQGLGSIPQMTMAGYPEVFKEEIGLSEDLQIICGLGIGYPDEDANVVKVRMPKRRWEEHVTFWE</sequence>
<dbReference type="CDD" id="cd02136">
    <property type="entry name" value="PnbA_NfnB-like"/>
    <property type="match status" value="1"/>
</dbReference>
<gene>
    <name evidence="7" type="ORF">Z519_06692</name>
</gene>
<keyword evidence="3" id="KW-0285">Flavoprotein</keyword>
<comment type="cofactor">
    <cofactor evidence="1">
        <name>FMN</name>
        <dbReference type="ChEBI" id="CHEBI:58210"/>
    </cofactor>
</comment>
<dbReference type="VEuPathDB" id="FungiDB:Z519_06692"/>
<evidence type="ECO:0000259" key="6">
    <source>
        <dbReference type="Pfam" id="PF00881"/>
    </source>
</evidence>
<name>A0A0D2HHU8_CLAB1</name>
<dbReference type="OrthoDB" id="41362at2759"/>
<organism evidence="7 8">
    <name type="scientific">Cladophialophora bantiana (strain ATCC 10958 / CBS 173.52 / CDC B-1940 / NIH 8579)</name>
    <name type="common">Xylohypha bantiana</name>
    <dbReference type="NCBI Taxonomy" id="1442370"/>
    <lineage>
        <taxon>Eukaryota</taxon>
        <taxon>Fungi</taxon>
        <taxon>Dikarya</taxon>
        <taxon>Ascomycota</taxon>
        <taxon>Pezizomycotina</taxon>
        <taxon>Eurotiomycetes</taxon>
        <taxon>Chaetothyriomycetidae</taxon>
        <taxon>Chaetothyriales</taxon>
        <taxon>Herpotrichiellaceae</taxon>
        <taxon>Cladophialophora</taxon>
    </lineage>
</organism>
<evidence type="ECO:0000256" key="5">
    <source>
        <dbReference type="ARBA" id="ARBA00023002"/>
    </source>
</evidence>
<dbReference type="InterPro" id="IPR029479">
    <property type="entry name" value="Nitroreductase"/>
</dbReference>
<dbReference type="GO" id="GO:0016491">
    <property type="term" value="F:oxidoreductase activity"/>
    <property type="evidence" value="ECO:0007669"/>
    <property type="project" value="UniProtKB-KW"/>
</dbReference>
<proteinExistence type="inferred from homology"/>
<protein>
    <recommendedName>
        <fullName evidence="6">Nitroreductase domain-containing protein</fullName>
    </recommendedName>
</protein>
<dbReference type="RefSeq" id="XP_016619512.1">
    <property type="nucleotide sequence ID" value="XM_016764430.1"/>
</dbReference>
<evidence type="ECO:0000313" key="8">
    <source>
        <dbReference type="Proteomes" id="UP000053789"/>
    </source>
</evidence>
<accession>A0A0D2HHU8</accession>
<evidence type="ECO:0000256" key="4">
    <source>
        <dbReference type="ARBA" id="ARBA00022643"/>
    </source>
</evidence>
<dbReference type="AlphaFoldDB" id="A0A0D2HHU8"/>
<dbReference type="PANTHER" id="PTHR43673:SF2">
    <property type="entry name" value="NITROREDUCTASE"/>
    <property type="match status" value="1"/>
</dbReference>
<dbReference type="Pfam" id="PF00881">
    <property type="entry name" value="Nitroreductase"/>
    <property type="match status" value="1"/>
</dbReference>
<dbReference type="Gene3D" id="3.40.109.10">
    <property type="entry name" value="NADH Oxidase"/>
    <property type="match status" value="1"/>
</dbReference>
<dbReference type="PANTHER" id="PTHR43673">
    <property type="entry name" value="NAD(P)H NITROREDUCTASE YDGI-RELATED"/>
    <property type="match status" value="1"/>
</dbReference>
<keyword evidence="8" id="KW-1185">Reference proteome</keyword>
<reference evidence="7" key="1">
    <citation type="submission" date="2015-01" db="EMBL/GenBank/DDBJ databases">
        <title>The Genome Sequence of Cladophialophora bantiana CBS 173.52.</title>
        <authorList>
            <consortium name="The Broad Institute Genomics Platform"/>
            <person name="Cuomo C."/>
            <person name="de Hoog S."/>
            <person name="Gorbushina A."/>
            <person name="Stielow B."/>
            <person name="Teixiera M."/>
            <person name="Abouelleil A."/>
            <person name="Chapman S.B."/>
            <person name="Priest M."/>
            <person name="Young S.K."/>
            <person name="Wortman J."/>
            <person name="Nusbaum C."/>
            <person name="Birren B."/>
        </authorList>
    </citation>
    <scope>NUCLEOTIDE SEQUENCE [LARGE SCALE GENOMIC DNA]</scope>
    <source>
        <strain evidence="7">CBS 173.52</strain>
    </source>
</reference>
<feature type="domain" description="Nitroreductase" evidence="6">
    <location>
        <begin position="17"/>
        <end position="201"/>
    </location>
</feature>
<dbReference type="Proteomes" id="UP000053789">
    <property type="component" value="Unassembled WGS sequence"/>
</dbReference>
<evidence type="ECO:0000256" key="2">
    <source>
        <dbReference type="ARBA" id="ARBA00007118"/>
    </source>
</evidence>
<keyword evidence="5" id="KW-0560">Oxidoreductase</keyword>
<dbReference type="EMBL" id="KN846988">
    <property type="protein sequence ID" value="KIW92843.1"/>
    <property type="molecule type" value="Genomic_DNA"/>
</dbReference>
<evidence type="ECO:0000313" key="7">
    <source>
        <dbReference type="EMBL" id="KIW92843.1"/>
    </source>
</evidence>
<dbReference type="InterPro" id="IPR000415">
    <property type="entry name" value="Nitroreductase-like"/>
</dbReference>
<dbReference type="HOGENOM" id="CLU_070764_9_0_1"/>